<sequence>MQGREQEHAHQQRQGAGKLAQLLEHLANGVWWFIFALLVVFALYVGLGRQLTSNIDRFTGELSGQLSDRTGLDVRVGHLSSRWHWLDPAVTASDLTVHHPETGQAIAELEHLRLRLDFLSSVLRFRLVFEDFEADGLTVSLARRSGLDLLEPPDELTDLTRPGGHDLQTWLRLAGRWLSDPRLTMTRISLGIDDGSGNTRHFDIPQLDLVYRRGLFQASGRAMQPGTTTQLASFALVGQHFFRGEFTGQLYLDVDSGRLFDGLVDDLSWRGLRVEGADLGGRAWLTFERGELEQVQGMVRTPYLQLGVNMESLAPLENIQARFGWRRDGPLQLQQLQWQWLDHDVQPFGLRLEPDSGGNILIADGVPLAPIRRLVQNLPLLPAVANRALEQYRPSGYLDDVILSLPEDPAGFQLSGRLRQVSVEAAQGAPAARGLDGHILMTARSGHVTLDTTGPAYLGFPKLYGAGWRLDSMAGTVSWELAGPITRVFADDLRFTYADRTTLTGAFDLRLDRFGEDNLGLRVGVENGDASMLADFVPAKVVNPGLYQWLTTAIMEADITAGEYYGHGRIDSEAPRGSFVSSMWYEFDNGVVRYDERWPEVQSARGRVEVQNADTLVTLEQGLTGGLELRSGVVRVVPGDGEEPTRVRVDAQADVPGESVPFWMTETPLGDMTGMAADELDFQGLYRLALNIDLPLAEGEETAVNAMVATSGATVSYPAAGLVWTGIEGEVRYDTRRGFSGEPLLAEFFGQPVTVEFEQTAQGPSGKGTASSIRQTGRVPLPSFLHQFGLPEGSALGMSGSLDYSAQLSAAAERASRITVTSDLQGLALDWPQPLGKTESDQARLQALIDPTDSEGVRVTGDWQDRLAFDLLWKSSGFDLGLSELNLAGHNLRNIQINALDLGDRWVFNTESDRVQGRVMVPSQGTIEADLQRLSLMRSDTVGEDQRDRQVLTLEEQLEAFRALDVGSWPDIDVTIADLRLGDESAGRWQFAMRPQPFRLNIEEIEGQLDTLALTGRMSWSVVDDRETSRFVGTLSGGRLRELEALTGAPIPMNNEQTQVDLDLDWPGRPDEFALEQLSGQVSVRLDDGVIMEQSGSAQLFRIFNLLNTDTLWRRLRLDFSDLYERGIAFDAISGKAVIVNGLVTLDPELQLVGPSGAFKMSGSTNMADESLDMRLVLVLPVTQNLPLAAILMGASAPIGGALFVLDKILGDPLSKLTSATYSVTGSWSEPKVDLRRVFDTGE</sequence>
<dbReference type="Proteomes" id="UP000070282">
    <property type="component" value="Unassembled WGS sequence"/>
</dbReference>
<evidence type="ECO:0000256" key="1">
    <source>
        <dbReference type="SAM" id="Phobius"/>
    </source>
</evidence>
<reference evidence="4" key="1">
    <citation type="submission" date="2015-12" db="EMBL/GenBank/DDBJ databases">
        <authorList>
            <person name="Lima A."/>
            <person name="Farahani Zayas N."/>
            <person name="Castro Da Silva M.A."/>
            <person name="Cabral A."/>
            <person name="Pessatti M.L."/>
        </authorList>
    </citation>
    <scope>NUCLEOTIDE SEQUENCE [LARGE SCALE GENOMIC DNA]</scope>
    <source>
        <strain evidence="4">LAMA 842</strain>
    </source>
</reference>
<dbReference type="AlphaFoldDB" id="A0A137SEZ6"/>
<feature type="domain" description="YhdP central" evidence="2">
    <location>
        <begin position="28"/>
        <end position="877"/>
    </location>
</feature>
<keyword evidence="1" id="KW-0472">Membrane</keyword>
<accession>A0A137SEZ6</accession>
<name>A0A137SEZ6_9GAMM</name>
<dbReference type="RefSeq" id="WP_061331536.1">
    <property type="nucleotide sequence ID" value="NZ_LOCO01000004.1"/>
</dbReference>
<proteinExistence type="predicted"/>
<dbReference type="PANTHER" id="PTHR38690:SF1">
    <property type="entry name" value="PROTEASE"/>
    <property type="match status" value="1"/>
</dbReference>
<feature type="domain" description="YhdP central" evidence="2">
    <location>
        <begin position="879"/>
        <end position="1233"/>
    </location>
</feature>
<keyword evidence="1" id="KW-0812">Transmembrane</keyword>
<protein>
    <submittedName>
        <fullName evidence="3">Putative exported protein</fullName>
    </submittedName>
</protein>
<dbReference type="InterPro" id="IPR025263">
    <property type="entry name" value="YhdP_central"/>
</dbReference>
<dbReference type="InterPro" id="IPR011836">
    <property type="entry name" value="YhdP"/>
</dbReference>
<dbReference type="PANTHER" id="PTHR38690">
    <property type="entry name" value="PROTEASE-RELATED"/>
    <property type="match status" value="1"/>
</dbReference>
<evidence type="ECO:0000259" key="2">
    <source>
        <dbReference type="Pfam" id="PF13116"/>
    </source>
</evidence>
<dbReference type="EMBL" id="LOCO01000004">
    <property type="protein sequence ID" value="KXO10999.1"/>
    <property type="molecule type" value="Genomic_DNA"/>
</dbReference>
<keyword evidence="4" id="KW-1185">Reference proteome</keyword>
<feature type="transmembrane region" description="Helical" evidence="1">
    <location>
        <begin position="29"/>
        <end position="47"/>
    </location>
</feature>
<comment type="caution">
    <text evidence="3">The sequence shown here is derived from an EMBL/GenBank/DDBJ whole genome shotgun (WGS) entry which is preliminary data.</text>
</comment>
<gene>
    <name evidence="3" type="ORF">J122_1128</name>
</gene>
<evidence type="ECO:0000313" key="4">
    <source>
        <dbReference type="Proteomes" id="UP000070282"/>
    </source>
</evidence>
<dbReference type="Pfam" id="PF13116">
    <property type="entry name" value="YhdP"/>
    <property type="match status" value="2"/>
</dbReference>
<evidence type="ECO:0000313" key="3">
    <source>
        <dbReference type="EMBL" id="KXO10999.1"/>
    </source>
</evidence>
<organism evidence="3 4">
    <name type="scientific">Marinobacter excellens LAMA 842</name>
    <dbReference type="NCBI Taxonomy" id="1306954"/>
    <lineage>
        <taxon>Bacteria</taxon>
        <taxon>Pseudomonadati</taxon>
        <taxon>Pseudomonadota</taxon>
        <taxon>Gammaproteobacteria</taxon>
        <taxon>Pseudomonadales</taxon>
        <taxon>Marinobacteraceae</taxon>
        <taxon>Marinobacter</taxon>
    </lineage>
</organism>
<dbReference type="PATRIC" id="fig|1306954.6.peg.3008"/>
<keyword evidence="1" id="KW-1133">Transmembrane helix</keyword>